<reference evidence="2 3" key="1">
    <citation type="submission" date="2020-03" db="EMBL/GenBank/DDBJ databases">
        <authorList>
            <person name="Zhu W."/>
        </authorList>
    </citation>
    <scope>NUCLEOTIDE SEQUENCE [LARGE SCALE GENOMIC DNA]</scope>
    <source>
        <strain evidence="2 3">323-1</strain>
    </source>
</reference>
<evidence type="ECO:0000313" key="2">
    <source>
        <dbReference type="EMBL" id="QIO07518.1"/>
    </source>
</evidence>
<keyword evidence="1" id="KW-1133">Transmembrane helix</keyword>
<proteinExistence type="predicted"/>
<evidence type="ECO:0000256" key="1">
    <source>
        <dbReference type="SAM" id="Phobius"/>
    </source>
</evidence>
<feature type="transmembrane region" description="Helical" evidence="1">
    <location>
        <begin position="135"/>
        <end position="154"/>
    </location>
</feature>
<dbReference type="EMBL" id="CP049801">
    <property type="protein sequence ID" value="QIO07518.1"/>
    <property type="molecule type" value="Genomic_DNA"/>
</dbReference>
<gene>
    <name evidence="2" type="ORF">G8E00_11715</name>
</gene>
<keyword evidence="1" id="KW-0472">Membrane</keyword>
<keyword evidence="3" id="KW-1185">Reference proteome</keyword>
<feature type="transmembrane region" description="Helical" evidence="1">
    <location>
        <begin position="75"/>
        <end position="97"/>
    </location>
</feature>
<feature type="transmembrane region" description="Helical" evidence="1">
    <location>
        <begin position="44"/>
        <end position="69"/>
    </location>
</feature>
<protein>
    <submittedName>
        <fullName evidence="2">Uncharacterized protein</fullName>
    </submittedName>
</protein>
<name>A0A6G8S0E7_9GAMM</name>
<keyword evidence="1" id="KW-0812">Transmembrane</keyword>
<accession>A0A6G8S0E7</accession>
<dbReference type="KEGG" id="asha:G8E00_11715"/>
<evidence type="ECO:0000313" key="3">
    <source>
        <dbReference type="Proteomes" id="UP000502297"/>
    </source>
</evidence>
<dbReference type="Proteomes" id="UP000502297">
    <property type="component" value="Chromosome"/>
</dbReference>
<feature type="transmembrane region" description="Helical" evidence="1">
    <location>
        <begin position="109"/>
        <end position="129"/>
    </location>
</feature>
<organism evidence="2 3">
    <name type="scientific">Acinetobacter shaoyimingii</name>
    <dbReference type="NCBI Taxonomy" id="2715164"/>
    <lineage>
        <taxon>Bacteria</taxon>
        <taxon>Pseudomonadati</taxon>
        <taxon>Pseudomonadota</taxon>
        <taxon>Gammaproteobacteria</taxon>
        <taxon>Moraxellales</taxon>
        <taxon>Moraxellaceae</taxon>
        <taxon>Acinetobacter</taxon>
    </lineage>
</organism>
<sequence>MMPKLKTSEYLKQLQATYPQAFKWNYLFYGQLKTKGILDEAKEFIPFILALMIFTPISMGLAEIITLYFPQFDSFQAQGISILTIMLFLMMVTPLIIKQIKHSSSSLYAFLHNTPIKITALILLQALNLLFIESWIMQGVLFFFALIYGFVKFYKENMFRPNVTHGQYYELQQVRRACFWAYKQVRKYSLKKQMTRKNSNEYLQYAQQQEKFIQLHLELFQLENKLCMKHKHLDMEKYLDSLM</sequence>
<dbReference type="AlphaFoldDB" id="A0A6G8S0E7"/>